<reference evidence="2 3" key="1">
    <citation type="submission" date="2020-11" db="EMBL/GenBank/DDBJ databases">
        <title>A novel isolate from a Black sea contaminated sediment with potential to produce alkanes: Plantactinospora alkalitolerans sp. nov.</title>
        <authorList>
            <person name="Carro L."/>
            <person name="Veyisoglu A."/>
            <person name="Guven K."/>
            <person name="Schumann P."/>
            <person name="Klenk H.-P."/>
            <person name="Sahin N."/>
        </authorList>
    </citation>
    <scope>NUCLEOTIDE SEQUENCE [LARGE SCALE GENOMIC DNA]</scope>
    <source>
        <strain evidence="2 3">S1510</strain>
    </source>
</reference>
<accession>A0ABS0H7P7</accession>
<evidence type="ECO:0000313" key="2">
    <source>
        <dbReference type="EMBL" id="MBF9134169.1"/>
    </source>
</evidence>
<dbReference type="Proteomes" id="UP000638560">
    <property type="component" value="Unassembled WGS sequence"/>
</dbReference>
<gene>
    <name evidence="2" type="ORF">I0C86_35315</name>
</gene>
<keyword evidence="1" id="KW-0472">Membrane</keyword>
<feature type="transmembrane region" description="Helical" evidence="1">
    <location>
        <begin position="6"/>
        <end position="27"/>
    </location>
</feature>
<keyword evidence="1" id="KW-1133">Transmembrane helix</keyword>
<comment type="caution">
    <text evidence="2">The sequence shown here is derived from an EMBL/GenBank/DDBJ whole genome shotgun (WGS) entry which is preliminary data.</text>
</comment>
<dbReference type="EMBL" id="JADPUN010000324">
    <property type="protein sequence ID" value="MBF9134169.1"/>
    <property type="molecule type" value="Genomic_DNA"/>
</dbReference>
<keyword evidence="1" id="KW-0812">Transmembrane</keyword>
<evidence type="ECO:0000256" key="1">
    <source>
        <dbReference type="SAM" id="Phobius"/>
    </source>
</evidence>
<organism evidence="2 3">
    <name type="scientific">Plantactinospora alkalitolerans</name>
    <dbReference type="NCBI Taxonomy" id="2789879"/>
    <lineage>
        <taxon>Bacteria</taxon>
        <taxon>Bacillati</taxon>
        <taxon>Actinomycetota</taxon>
        <taxon>Actinomycetes</taxon>
        <taxon>Micromonosporales</taxon>
        <taxon>Micromonosporaceae</taxon>
        <taxon>Plantactinospora</taxon>
    </lineage>
</organism>
<protein>
    <submittedName>
        <fullName evidence="2">Uncharacterized protein</fullName>
    </submittedName>
</protein>
<evidence type="ECO:0000313" key="3">
    <source>
        <dbReference type="Proteomes" id="UP000638560"/>
    </source>
</evidence>
<keyword evidence="3" id="KW-1185">Reference proteome</keyword>
<feature type="transmembrane region" description="Helical" evidence="1">
    <location>
        <begin position="71"/>
        <end position="90"/>
    </location>
</feature>
<sequence length="100" mass="10821">MDWMTSMALLTGLAGVLLIGFGGWILLTRRVSRATRRSFRSLTDAGLYMLSTGAAVTLLGLGNLLRAQHRGLLSLVASGLALPLFAVAFFRFRPGQTPRE</sequence>
<dbReference type="RefSeq" id="WP_196205652.1">
    <property type="nucleotide sequence ID" value="NZ_JADPUN010000324.1"/>
</dbReference>
<name>A0ABS0H7P7_9ACTN</name>
<proteinExistence type="predicted"/>
<feature type="transmembrane region" description="Helical" evidence="1">
    <location>
        <begin position="47"/>
        <end position="65"/>
    </location>
</feature>